<proteinExistence type="predicted"/>
<dbReference type="KEGG" id="als:DJ013_05160"/>
<keyword evidence="2" id="KW-1185">Reference proteome</keyword>
<evidence type="ECO:0000313" key="2">
    <source>
        <dbReference type="Proteomes" id="UP000249873"/>
    </source>
</evidence>
<reference evidence="1 2" key="1">
    <citation type="submission" date="2018-05" db="EMBL/GenBank/DDBJ databases">
        <title>Complete genome sequence of Arcticibacterium luteifluviistationis SM1504T, a cytophagaceae bacterium isolated from Arctic surface seawater.</title>
        <authorList>
            <person name="Li Y."/>
            <person name="Qin Q.-L."/>
        </authorList>
    </citation>
    <scope>NUCLEOTIDE SEQUENCE [LARGE SCALE GENOMIC DNA]</scope>
    <source>
        <strain evidence="1 2">SM1504</strain>
    </source>
</reference>
<protein>
    <recommendedName>
        <fullName evidence="3">DUF1569 domain-containing protein</fullName>
    </recommendedName>
</protein>
<dbReference type="AlphaFoldDB" id="A0A2Z4G8V2"/>
<evidence type="ECO:0000313" key="1">
    <source>
        <dbReference type="EMBL" id="AWV97586.1"/>
    </source>
</evidence>
<sequence>MKNIFDAAVTNEVIARINQLTPETKGLWGKMSVAQMLAHCSVTYEMIYDETHPKPGFFKSLIMKLFVKNIVVGPKPYKKNSPTAPAFVINDKRNFQTEKKRLIDYLQKTQELGGSYFDGKESNAFGNLTESEWNIMFYKHLDHHLSQFAV</sequence>
<dbReference type="Gene3D" id="1.20.120.450">
    <property type="entry name" value="dinb family like domain"/>
    <property type="match status" value="1"/>
</dbReference>
<dbReference type="InterPro" id="IPR034660">
    <property type="entry name" value="DinB/YfiT-like"/>
</dbReference>
<evidence type="ECO:0008006" key="3">
    <source>
        <dbReference type="Google" id="ProtNLM"/>
    </source>
</evidence>
<accession>A0A2Z4G8V2</accession>
<dbReference type="EMBL" id="CP029480">
    <property type="protein sequence ID" value="AWV97586.1"/>
    <property type="molecule type" value="Genomic_DNA"/>
</dbReference>
<organism evidence="1 2">
    <name type="scientific">Arcticibacterium luteifluviistationis</name>
    <dbReference type="NCBI Taxonomy" id="1784714"/>
    <lineage>
        <taxon>Bacteria</taxon>
        <taxon>Pseudomonadati</taxon>
        <taxon>Bacteroidota</taxon>
        <taxon>Cytophagia</taxon>
        <taxon>Cytophagales</taxon>
        <taxon>Leadbetterellaceae</taxon>
        <taxon>Arcticibacterium</taxon>
    </lineage>
</organism>
<gene>
    <name evidence="1" type="ORF">DJ013_05160</name>
</gene>
<dbReference type="InterPro" id="IPR011463">
    <property type="entry name" value="DUF1569"/>
</dbReference>
<name>A0A2Z4G8V2_9BACT</name>
<dbReference type="Pfam" id="PF07606">
    <property type="entry name" value="DUF1569"/>
    <property type="match status" value="1"/>
</dbReference>
<dbReference type="RefSeq" id="WP_111370688.1">
    <property type="nucleotide sequence ID" value="NZ_CP029480.1"/>
</dbReference>
<dbReference type="Proteomes" id="UP000249873">
    <property type="component" value="Chromosome"/>
</dbReference>
<dbReference type="OrthoDB" id="2599194at2"/>